<feature type="domain" description="Fibronectin type-III" evidence="2">
    <location>
        <begin position="620"/>
        <end position="705"/>
    </location>
</feature>
<feature type="domain" description="Fibronectin type-III" evidence="2">
    <location>
        <begin position="708"/>
        <end position="803"/>
    </location>
</feature>
<name>A0A9D1REL8_9FIRM</name>
<feature type="domain" description="SH3b" evidence="3">
    <location>
        <begin position="261"/>
        <end position="333"/>
    </location>
</feature>
<feature type="chain" id="PRO_5038454817" evidence="1">
    <location>
        <begin position="27"/>
        <end position="915"/>
    </location>
</feature>
<dbReference type="InterPro" id="IPR003961">
    <property type="entry name" value="FN3_dom"/>
</dbReference>
<protein>
    <submittedName>
        <fullName evidence="4">Fibronectin type III domain-containing protein</fullName>
    </submittedName>
</protein>
<dbReference type="Proteomes" id="UP000824205">
    <property type="component" value="Unassembled WGS sequence"/>
</dbReference>
<dbReference type="InterPro" id="IPR003646">
    <property type="entry name" value="SH3-like_bac-type"/>
</dbReference>
<dbReference type="InterPro" id="IPR013783">
    <property type="entry name" value="Ig-like_fold"/>
</dbReference>
<dbReference type="CDD" id="cd00063">
    <property type="entry name" value="FN3"/>
    <property type="match status" value="4"/>
</dbReference>
<feature type="signal peptide" evidence="1">
    <location>
        <begin position="1"/>
        <end position="26"/>
    </location>
</feature>
<dbReference type="Pfam" id="PF08239">
    <property type="entry name" value="SH3_3"/>
    <property type="match status" value="1"/>
</dbReference>
<dbReference type="AlphaFoldDB" id="A0A9D1REL8"/>
<accession>A0A9D1REL8</accession>
<dbReference type="Gene3D" id="2.30.30.40">
    <property type="entry name" value="SH3 Domains"/>
    <property type="match status" value="1"/>
</dbReference>
<dbReference type="Pfam" id="PF00041">
    <property type="entry name" value="fn3"/>
    <property type="match status" value="1"/>
</dbReference>
<reference evidence="4" key="2">
    <citation type="submission" date="2021-04" db="EMBL/GenBank/DDBJ databases">
        <authorList>
            <person name="Gilroy R."/>
        </authorList>
    </citation>
    <scope>NUCLEOTIDE SEQUENCE</scope>
    <source>
        <strain evidence="4">421</strain>
    </source>
</reference>
<dbReference type="PANTHER" id="PTHR47135">
    <property type="entry name" value="FIBRONECTIN TYPE III DOMAIN-CONTAINING PROTEIN 7"/>
    <property type="match status" value="1"/>
</dbReference>
<dbReference type="Gene3D" id="2.60.40.10">
    <property type="entry name" value="Immunoglobulins"/>
    <property type="match status" value="5"/>
</dbReference>
<reference evidence="4" key="1">
    <citation type="journal article" date="2021" name="PeerJ">
        <title>Extensive microbial diversity within the chicken gut microbiome revealed by metagenomics and culture.</title>
        <authorList>
            <person name="Gilroy R."/>
            <person name="Ravi A."/>
            <person name="Getino M."/>
            <person name="Pursley I."/>
            <person name="Horton D.L."/>
            <person name="Alikhan N.F."/>
            <person name="Baker D."/>
            <person name="Gharbi K."/>
            <person name="Hall N."/>
            <person name="Watson M."/>
            <person name="Adriaenssens E.M."/>
            <person name="Foster-Nyarko E."/>
            <person name="Jarju S."/>
            <person name="Secka A."/>
            <person name="Antonio M."/>
            <person name="Oren A."/>
            <person name="Chaudhuri R.R."/>
            <person name="La Ragione R."/>
            <person name="Hildebrand F."/>
            <person name="Pallen M.J."/>
        </authorList>
    </citation>
    <scope>NUCLEOTIDE SEQUENCE</scope>
    <source>
        <strain evidence="4">421</strain>
    </source>
</reference>
<dbReference type="EMBL" id="DXGE01000025">
    <property type="protein sequence ID" value="HIW86030.1"/>
    <property type="molecule type" value="Genomic_DNA"/>
</dbReference>
<keyword evidence="1" id="KW-0732">Signal</keyword>
<evidence type="ECO:0000313" key="5">
    <source>
        <dbReference type="Proteomes" id="UP000824205"/>
    </source>
</evidence>
<dbReference type="PROSITE" id="PS50853">
    <property type="entry name" value="FN3"/>
    <property type="match status" value="4"/>
</dbReference>
<comment type="caution">
    <text evidence="4">The sequence shown here is derived from an EMBL/GenBank/DDBJ whole genome shotgun (WGS) entry which is preliminary data.</text>
</comment>
<evidence type="ECO:0000313" key="4">
    <source>
        <dbReference type="EMBL" id="HIW86030.1"/>
    </source>
</evidence>
<dbReference type="SMART" id="SM00060">
    <property type="entry name" value="FN3"/>
    <property type="match status" value="5"/>
</dbReference>
<dbReference type="SUPFAM" id="SSF49265">
    <property type="entry name" value="Fibronectin type III"/>
    <property type="match status" value="3"/>
</dbReference>
<dbReference type="PROSITE" id="PS51781">
    <property type="entry name" value="SH3B"/>
    <property type="match status" value="1"/>
</dbReference>
<dbReference type="PANTHER" id="PTHR47135:SF1">
    <property type="entry name" value="FIBRONECTIN TYPE III DOMAIN-CONTAINING PROTEIN 7"/>
    <property type="match status" value="1"/>
</dbReference>
<feature type="domain" description="Fibronectin type-III" evidence="2">
    <location>
        <begin position="522"/>
        <end position="613"/>
    </location>
</feature>
<sequence length="915" mass="100735">MKKLLCIVLSLFSVAATLLCAVPAAAQNSYVTQLKNAGFPDSYATQLAELKEKYPNWIFEPMFVGVDFDEAVAQERTPHSQQLIQMYSGNNNKGYYCTCSSCYKNGNYVIQEGSTWVSASQSAVEYYMDPRNFFDERYIFQFETTAYDASQTTSGIETIIRNTWMYNSNITYKDSNGTTRTYTSSTYPNGVKYSQAILNAAKNSGVSAYYLASRIVQEVGGKTNSAGGASGTNSTYPGIYNYYNIGANTGYLDGLRWAATSVADNKTNVNANMRSAATTSSSLIVTVPSGTTVSILSTTGTQADGYKWHRVTATVKGRSYTGYIRSDLIGDAYNRPWTNPYDSIINGAVYIAENFSQDQNTGYLQKFNVNPESSNMYAHEYMANVQAPSSEARNTYNAYREAGVLSAARTFIIPVFDNMPGDELPAVRNVKVTNITSTSATISYNKVSGADGYEIQFYYDGAWHHYVNTGYNSKVWSTFSPSSTYTLRVRAYRLSGDTVLYSPNWSSTVKFQTLADPEKLPAVKNVTFSDITSDSVKISYDKVTGADGYEIQYLNGNGEWKHYVNTGYTSKVWSGFDADSPYTIRVRAYGIVNGTVIYSQNWSGTYTFTTAAEGFVDLPAVQNISVTNTTANSADISYNKVSGADGYEIQFYLNGKWKHYVNTGYYSKTWSGLNAATKYQMRVRAYRIINGSIYYSENWSSTVSFSTKPTKVTGIKTANRAADGRSITLSWNAQTNADGYTVYRLSGSSWTAIATVSGGANNSYTVSGLTPDTSYSFKVRAYKTGTGNLGAFSDAHSTSTLVNGSSIAQVKNIVTSNTTDNSVNIAYDRVSGADGYEIQFYLNGEWKHYVNTGYYSKTWSGLSTSTKFQMRVRAYRIIDGTIVYSTNWSSTASFSTKPTKVTGVKTTARSENGTS</sequence>
<evidence type="ECO:0000256" key="1">
    <source>
        <dbReference type="SAM" id="SignalP"/>
    </source>
</evidence>
<gene>
    <name evidence="4" type="ORF">IAA48_05985</name>
</gene>
<dbReference type="InterPro" id="IPR036116">
    <property type="entry name" value="FN3_sf"/>
</dbReference>
<evidence type="ECO:0000259" key="2">
    <source>
        <dbReference type="PROSITE" id="PS50853"/>
    </source>
</evidence>
<feature type="non-terminal residue" evidence="4">
    <location>
        <position position="915"/>
    </location>
</feature>
<proteinExistence type="predicted"/>
<organism evidence="4 5">
    <name type="scientific">Candidatus Eubacterium faecipullorum</name>
    <dbReference type="NCBI Taxonomy" id="2838571"/>
    <lineage>
        <taxon>Bacteria</taxon>
        <taxon>Bacillati</taxon>
        <taxon>Bacillota</taxon>
        <taxon>Clostridia</taxon>
        <taxon>Eubacteriales</taxon>
        <taxon>Eubacteriaceae</taxon>
        <taxon>Eubacterium</taxon>
    </lineage>
</organism>
<evidence type="ECO:0000259" key="3">
    <source>
        <dbReference type="PROSITE" id="PS51781"/>
    </source>
</evidence>
<feature type="domain" description="Fibronectin type-III" evidence="2">
    <location>
        <begin position="426"/>
        <end position="516"/>
    </location>
</feature>
<dbReference type="SMART" id="SM00287">
    <property type="entry name" value="SH3b"/>
    <property type="match status" value="1"/>
</dbReference>